<reference evidence="2" key="1">
    <citation type="journal article" date="2019" name="Int. J. Syst. Evol. Microbiol.">
        <title>The Global Catalogue of Microorganisms (GCM) 10K type strain sequencing project: providing services to taxonomists for standard genome sequencing and annotation.</title>
        <authorList>
            <consortium name="The Broad Institute Genomics Platform"/>
            <consortium name="The Broad Institute Genome Sequencing Center for Infectious Disease"/>
            <person name="Wu L."/>
            <person name="Ma J."/>
        </authorList>
    </citation>
    <scope>NUCLEOTIDE SEQUENCE [LARGE SCALE GENOMIC DNA]</scope>
    <source>
        <strain evidence="2">KCTC 23701</strain>
    </source>
</reference>
<name>A0ABQ3H6H2_9NEIS</name>
<dbReference type="EMBL" id="BMYO01000009">
    <property type="protein sequence ID" value="GHD67414.1"/>
    <property type="molecule type" value="Genomic_DNA"/>
</dbReference>
<sequence>MVINTKGVRIKNNAPCARIVNERKSASKASDLYLDVNSRTAKVVAAAKGMSVLTK</sequence>
<evidence type="ECO:0000313" key="2">
    <source>
        <dbReference type="Proteomes" id="UP000604737"/>
    </source>
</evidence>
<accession>A0ABQ3H6H2</accession>
<proteinExistence type="predicted"/>
<keyword evidence="2" id="KW-1185">Reference proteome</keyword>
<evidence type="ECO:0000313" key="1">
    <source>
        <dbReference type="EMBL" id="GHD67414.1"/>
    </source>
</evidence>
<gene>
    <name evidence="1" type="ORF">GCM10007350_31060</name>
</gene>
<dbReference type="Proteomes" id="UP000604737">
    <property type="component" value="Unassembled WGS sequence"/>
</dbReference>
<comment type="caution">
    <text evidence="1">The sequence shown here is derived from an EMBL/GenBank/DDBJ whole genome shotgun (WGS) entry which is preliminary data.</text>
</comment>
<protein>
    <submittedName>
        <fullName evidence="1">Uncharacterized protein</fullName>
    </submittedName>
</protein>
<organism evidence="1 2">
    <name type="scientific">Jeongeupia chitinilytica</name>
    <dbReference type="NCBI Taxonomy" id="1041641"/>
    <lineage>
        <taxon>Bacteria</taxon>
        <taxon>Pseudomonadati</taxon>
        <taxon>Pseudomonadota</taxon>
        <taxon>Betaproteobacteria</taxon>
        <taxon>Neisseriales</taxon>
        <taxon>Chitinibacteraceae</taxon>
        <taxon>Jeongeupia</taxon>
    </lineage>
</organism>